<dbReference type="Gene3D" id="3.40.50.12780">
    <property type="entry name" value="N-terminal domain of ligase-like"/>
    <property type="match status" value="1"/>
</dbReference>
<sequence length="152" mass="16803">FYKTGDIAYFSTDGSLIIVGRKDNQVKLHGQRIELGEIEFQMRAVLGKSVTSVAVDVLGPATNNIQTSLVGFIENSSASVETDVQRNDGGRTDVNEDNQGKTMLYDIPPVRLEAIREALRAKLPSYMVPSTVWSLNTFPKLPSGKMDRKTLR</sequence>
<evidence type="ECO:0000313" key="4">
    <source>
        <dbReference type="EMBL" id="EMD58214.1"/>
    </source>
</evidence>
<keyword evidence="1" id="KW-0596">Phosphopantetheine</keyword>
<evidence type="ECO:0000256" key="1">
    <source>
        <dbReference type="ARBA" id="ARBA00022450"/>
    </source>
</evidence>
<dbReference type="GO" id="GO:0005737">
    <property type="term" value="C:cytoplasm"/>
    <property type="evidence" value="ECO:0007669"/>
    <property type="project" value="TreeGrafter"/>
</dbReference>
<dbReference type="GO" id="GO:0031177">
    <property type="term" value="F:phosphopantetheine binding"/>
    <property type="evidence" value="ECO:0007669"/>
    <property type="project" value="TreeGrafter"/>
</dbReference>
<reference evidence="4 5" key="1">
    <citation type="journal article" date="2012" name="PLoS Pathog.">
        <title>Diverse lifestyles and strategies of plant pathogenesis encoded in the genomes of eighteen Dothideomycetes fungi.</title>
        <authorList>
            <person name="Ohm R.A."/>
            <person name="Feau N."/>
            <person name="Henrissat B."/>
            <person name="Schoch C.L."/>
            <person name="Horwitz B.A."/>
            <person name="Barry K.W."/>
            <person name="Condon B.J."/>
            <person name="Copeland A.C."/>
            <person name="Dhillon B."/>
            <person name="Glaser F."/>
            <person name="Hesse C.N."/>
            <person name="Kosti I."/>
            <person name="LaButti K."/>
            <person name="Lindquist E.A."/>
            <person name="Lucas S."/>
            <person name="Salamov A.A."/>
            <person name="Bradshaw R.E."/>
            <person name="Ciuffetti L."/>
            <person name="Hamelin R.C."/>
            <person name="Kema G.H.J."/>
            <person name="Lawrence C."/>
            <person name="Scott J.A."/>
            <person name="Spatafora J.W."/>
            <person name="Turgeon B.G."/>
            <person name="de Wit P.J.G.M."/>
            <person name="Zhong S."/>
            <person name="Goodwin S.B."/>
            <person name="Grigoriev I.V."/>
        </authorList>
    </citation>
    <scope>NUCLEOTIDE SEQUENCE [LARGE SCALE GENOMIC DNA]</scope>
    <source>
        <strain evidence="5">ND90Pr / ATCC 201652</strain>
    </source>
</reference>
<dbReference type="OrthoDB" id="416786at2759"/>
<feature type="non-terminal residue" evidence="4">
    <location>
        <position position="152"/>
    </location>
</feature>
<evidence type="ECO:0000256" key="2">
    <source>
        <dbReference type="ARBA" id="ARBA00022553"/>
    </source>
</evidence>
<protein>
    <recommendedName>
        <fullName evidence="6">AMP-binding enzyme C-terminal domain-containing protein</fullName>
    </recommendedName>
</protein>
<dbReference type="eggNOG" id="KOG1178">
    <property type="taxonomic scope" value="Eukaryota"/>
</dbReference>
<dbReference type="GO" id="GO:0043041">
    <property type="term" value="P:amino acid activation for nonribosomal peptide biosynthetic process"/>
    <property type="evidence" value="ECO:0007669"/>
    <property type="project" value="TreeGrafter"/>
</dbReference>
<evidence type="ECO:0000313" key="5">
    <source>
        <dbReference type="Proteomes" id="UP000016934"/>
    </source>
</evidence>
<dbReference type="AlphaFoldDB" id="M2QSQ7"/>
<dbReference type="RefSeq" id="XP_007706086.1">
    <property type="nucleotide sequence ID" value="XM_007707896.1"/>
</dbReference>
<keyword evidence="2" id="KW-0597">Phosphoprotein</keyword>
<dbReference type="KEGG" id="bsc:COCSADRAFT_49884"/>
<evidence type="ECO:0000256" key="3">
    <source>
        <dbReference type="ARBA" id="ARBA00022598"/>
    </source>
</evidence>
<proteinExistence type="predicted"/>
<name>M2QSQ7_COCSN</name>
<accession>M2QSQ7</accession>
<feature type="non-terminal residue" evidence="4">
    <location>
        <position position="1"/>
    </location>
</feature>
<keyword evidence="5" id="KW-1185">Reference proteome</keyword>
<dbReference type="PANTHER" id="PTHR45527">
    <property type="entry name" value="NONRIBOSOMAL PEPTIDE SYNTHETASE"/>
    <property type="match status" value="1"/>
</dbReference>
<dbReference type="EMBL" id="KB445661">
    <property type="protein sequence ID" value="EMD58214.1"/>
    <property type="molecule type" value="Genomic_DNA"/>
</dbReference>
<dbReference type="InterPro" id="IPR042099">
    <property type="entry name" value="ANL_N_sf"/>
</dbReference>
<dbReference type="Gene3D" id="3.30.300.30">
    <property type="match status" value="1"/>
</dbReference>
<dbReference type="PANTHER" id="PTHR45527:SF16">
    <property type="entry name" value="NONRIBOSOMAL PEPTIDE SYNTHASE ATNA-RELATED"/>
    <property type="match status" value="1"/>
</dbReference>
<dbReference type="SUPFAM" id="SSF56801">
    <property type="entry name" value="Acetyl-CoA synthetase-like"/>
    <property type="match status" value="1"/>
</dbReference>
<dbReference type="STRING" id="665912.M2QSQ7"/>
<dbReference type="GO" id="GO:0016874">
    <property type="term" value="F:ligase activity"/>
    <property type="evidence" value="ECO:0007669"/>
    <property type="project" value="UniProtKB-KW"/>
</dbReference>
<reference evidence="5" key="2">
    <citation type="journal article" date="2013" name="PLoS Genet.">
        <title>Comparative genome structure, secondary metabolite, and effector coding capacity across Cochliobolus pathogens.</title>
        <authorList>
            <person name="Condon B.J."/>
            <person name="Leng Y."/>
            <person name="Wu D."/>
            <person name="Bushley K.E."/>
            <person name="Ohm R.A."/>
            <person name="Otillar R."/>
            <person name="Martin J."/>
            <person name="Schackwitz W."/>
            <person name="Grimwood J."/>
            <person name="MohdZainudin N."/>
            <person name="Xue C."/>
            <person name="Wang R."/>
            <person name="Manning V.A."/>
            <person name="Dhillon B."/>
            <person name="Tu Z.J."/>
            <person name="Steffenson B.J."/>
            <person name="Salamov A."/>
            <person name="Sun H."/>
            <person name="Lowry S."/>
            <person name="LaButti K."/>
            <person name="Han J."/>
            <person name="Copeland A."/>
            <person name="Lindquist E."/>
            <person name="Barry K."/>
            <person name="Schmutz J."/>
            <person name="Baker S.E."/>
            <person name="Ciuffetti L.M."/>
            <person name="Grigoriev I.V."/>
            <person name="Zhong S."/>
            <person name="Turgeon B.G."/>
        </authorList>
    </citation>
    <scope>NUCLEOTIDE SEQUENCE [LARGE SCALE GENOMIC DNA]</scope>
    <source>
        <strain evidence="5">ND90Pr / ATCC 201652</strain>
    </source>
</reference>
<dbReference type="InterPro" id="IPR045851">
    <property type="entry name" value="AMP-bd_C_sf"/>
</dbReference>
<organism evidence="4 5">
    <name type="scientific">Cochliobolus sativus (strain ND90Pr / ATCC 201652)</name>
    <name type="common">Common root rot and spot blotch fungus</name>
    <name type="synonym">Bipolaris sorokiniana</name>
    <dbReference type="NCBI Taxonomy" id="665912"/>
    <lineage>
        <taxon>Eukaryota</taxon>
        <taxon>Fungi</taxon>
        <taxon>Dikarya</taxon>
        <taxon>Ascomycota</taxon>
        <taxon>Pezizomycotina</taxon>
        <taxon>Dothideomycetes</taxon>
        <taxon>Pleosporomycetidae</taxon>
        <taxon>Pleosporales</taxon>
        <taxon>Pleosporineae</taxon>
        <taxon>Pleosporaceae</taxon>
        <taxon>Bipolaris</taxon>
    </lineage>
</organism>
<dbReference type="GO" id="GO:0044550">
    <property type="term" value="P:secondary metabolite biosynthetic process"/>
    <property type="evidence" value="ECO:0007669"/>
    <property type="project" value="TreeGrafter"/>
</dbReference>
<keyword evidence="3" id="KW-0436">Ligase</keyword>
<dbReference type="HOGENOM" id="CLU_1726616_0_0_1"/>
<evidence type="ECO:0008006" key="6">
    <source>
        <dbReference type="Google" id="ProtNLM"/>
    </source>
</evidence>
<dbReference type="GeneID" id="19140267"/>
<dbReference type="Proteomes" id="UP000016934">
    <property type="component" value="Unassembled WGS sequence"/>
</dbReference>
<gene>
    <name evidence="4" type="ORF">COCSADRAFT_49884</name>
</gene>